<evidence type="ECO:0008006" key="4">
    <source>
        <dbReference type="Google" id="ProtNLM"/>
    </source>
</evidence>
<dbReference type="AlphaFoldDB" id="A0A401JZQ1"/>
<gene>
    <name evidence="2" type="ORF">SFMTTN_2842</name>
</gene>
<proteinExistence type="predicted"/>
<protein>
    <recommendedName>
        <fullName evidence="4">Transglutaminase-like domain-containing protein</fullName>
    </recommendedName>
</protein>
<dbReference type="EMBL" id="BGOW01000033">
    <property type="protein sequence ID" value="GCB02026.1"/>
    <property type="molecule type" value="Genomic_DNA"/>
</dbReference>
<feature type="signal peptide" evidence="1">
    <location>
        <begin position="1"/>
        <end position="19"/>
    </location>
</feature>
<dbReference type="Proteomes" id="UP000286806">
    <property type="component" value="Unassembled WGS sequence"/>
</dbReference>
<evidence type="ECO:0000313" key="3">
    <source>
        <dbReference type="Proteomes" id="UP000286806"/>
    </source>
</evidence>
<feature type="chain" id="PRO_5019057805" description="Transglutaminase-like domain-containing protein" evidence="1">
    <location>
        <begin position="20"/>
        <end position="181"/>
    </location>
</feature>
<comment type="caution">
    <text evidence="2">The sequence shown here is derived from an EMBL/GenBank/DDBJ whole genome shotgun (WGS) entry which is preliminary data.</text>
</comment>
<accession>A0A401JZQ1</accession>
<keyword evidence="3" id="KW-1185">Reference proteome</keyword>
<keyword evidence="1" id="KW-0732">Signal</keyword>
<dbReference type="OrthoDB" id="6117634at2"/>
<organism evidence="2 3">
    <name type="scientific">Sulfuriferula multivorans</name>
    <dbReference type="NCBI Taxonomy" id="1559896"/>
    <lineage>
        <taxon>Bacteria</taxon>
        <taxon>Pseudomonadati</taxon>
        <taxon>Pseudomonadota</taxon>
        <taxon>Betaproteobacteria</taxon>
        <taxon>Nitrosomonadales</taxon>
        <taxon>Sulfuricellaceae</taxon>
        <taxon>Sulfuriferula</taxon>
    </lineage>
</organism>
<name>A0A401JZQ1_9PROT</name>
<dbReference type="RefSeq" id="WP_124705791.1">
    <property type="nucleotide sequence ID" value="NZ_BGOW01000033.1"/>
</dbReference>
<evidence type="ECO:0000313" key="2">
    <source>
        <dbReference type="EMBL" id="GCB02026.1"/>
    </source>
</evidence>
<reference evidence="2 3" key="1">
    <citation type="journal article" date="2019" name="Front. Microbiol.">
        <title>Genomes of Neutrophilic Sulfur-Oxidizing Chemolithoautotrophs Representing 9 Proteobacterial Species From 8 Genera.</title>
        <authorList>
            <person name="Watanabe T."/>
            <person name="Kojima H."/>
            <person name="Umezawa K."/>
            <person name="Hori C."/>
            <person name="Takasuka T.E."/>
            <person name="Kato Y."/>
            <person name="Fukui M."/>
        </authorList>
    </citation>
    <scope>NUCLEOTIDE SEQUENCE [LARGE SCALE GENOMIC DNA]</scope>
    <source>
        <strain evidence="2 3">TTN</strain>
    </source>
</reference>
<evidence type="ECO:0000256" key="1">
    <source>
        <dbReference type="SAM" id="SignalP"/>
    </source>
</evidence>
<sequence>MMRAVVLSLGLLASIPAWAVDISVCYNYGCASQARVDFSPQQIRKLRQLFKSATTPAAERNAIAKAIGLFEQFAGKQTPTWRDRGGNVNDDGVDGRMDCIDHSTNTTAYLTLLERLGLLRFHTVLGRVERSPLIVNEHWAARIMDRTTQQEYAVDSWFYDNGHPAAIYPLQDWLKGASPDV</sequence>